<dbReference type="SFLD" id="SFLDS00029">
    <property type="entry name" value="Radical_SAM"/>
    <property type="match status" value="1"/>
</dbReference>
<evidence type="ECO:0000256" key="3">
    <source>
        <dbReference type="ARBA" id="ARBA00023004"/>
    </source>
</evidence>
<reference evidence="6" key="1">
    <citation type="submission" date="2016-10" db="EMBL/GenBank/DDBJ databases">
        <authorList>
            <person name="de Groot N.N."/>
        </authorList>
    </citation>
    <scope>NUCLEOTIDE SEQUENCE [LARGE SCALE GENOMIC DNA]</scope>
    <source>
        <strain evidence="6">DSM 2784</strain>
    </source>
</reference>
<evidence type="ECO:0000313" key="7">
    <source>
        <dbReference type="Proteomes" id="UP000199208"/>
    </source>
</evidence>
<keyword evidence="7" id="KW-1185">Reference proteome</keyword>
<dbReference type="PANTHER" id="PTHR11228">
    <property type="entry name" value="RADICAL SAM DOMAIN PROTEIN"/>
    <property type="match status" value="1"/>
</dbReference>
<keyword evidence="4" id="KW-0411">Iron-sulfur</keyword>
<dbReference type="NCBIfam" id="TIGR02495">
    <property type="entry name" value="NrdG2"/>
    <property type="match status" value="1"/>
</dbReference>
<dbReference type="GO" id="GO:0051536">
    <property type="term" value="F:iron-sulfur cluster binding"/>
    <property type="evidence" value="ECO:0007669"/>
    <property type="project" value="UniProtKB-KW"/>
</dbReference>
<dbReference type="EMBL" id="FMWL01000014">
    <property type="protein sequence ID" value="SCZ80797.1"/>
    <property type="molecule type" value="Genomic_DNA"/>
</dbReference>
<evidence type="ECO:0000256" key="2">
    <source>
        <dbReference type="ARBA" id="ARBA00022723"/>
    </source>
</evidence>
<dbReference type="SUPFAM" id="SSF102114">
    <property type="entry name" value="Radical SAM enzymes"/>
    <property type="match status" value="1"/>
</dbReference>
<keyword evidence="3" id="KW-0408">Iron</keyword>
<dbReference type="GO" id="GO:0046872">
    <property type="term" value="F:metal ion binding"/>
    <property type="evidence" value="ECO:0007669"/>
    <property type="project" value="UniProtKB-KW"/>
</dbReference>
<dbReference type="Proteomes" id="UP000199208">
    <property type="component" value="Unassembled WGS sequence"/>
</dbReference>
<dbReference type="InterPro" id="IPR013785">
    <property type="entry name" value="Aldolase_TIM"/>
</dbReference>
<dbReference type="SFLD" id="SFLDG01067">
    <property type="entry name" value="SPASM/twitch_domain_containing"/>
    <property type="match status" value="1"/>
</dbReference>
<protein>
    <submittedName>
        <fullName evidence="6">Pyruvate formate lyase activating enzyme</fullName>
    </submittedName>
</protein>
<dbReference type="RefSeq" id="WP_092591918.1">
    <property type="nucleotide sequence ID" value="NZ_FMWL01000014.1"/>
</dbReference>
<dbReference type="STRING" id="1120920.SAMN03080599_02453"/>
<dbReference type="PROSITE" id="PS51918">
    <property type="entry name" value="RADICAL_SAM"/>
    <property type="match status" value="1"/>
</dbReference>
<dbReference type="InterPro" id="IPR012840">
    <property type="entry name" value="NrdG2"/>
</dbReference>
<dbReference type="InterPro" id="IPR050377">
    <property type="entry name" value="Radical_SAM_PqqE_MftC-like"/>
</dbReference>
<keyword evidence="2" id="KW-0479">Metal-binding</keyword>
<dbReference type="InterPro" id="IPR058240">
    <property type="entry name" value="rSAM_sf"/>
</dbReference>
<keyword evidence="1" id="KW-0949">S-adenosyl-L-methionine</keyword>
<dbReference type="SFLD" id="SFLDG01094">
    <property type="entry name" value="Uncharacterised_Radical_SAM_Su"/>
    <property type="match status" value="1"/>
</dbReference>
<accession>A0A1G5S3S9</accession>
<dbReference type="Pfam" id="PF04055">
    <property type="entry name" value="Radical_SAM"/>
    <property type="match status" value="1"/>
</dbReference>
<evidence type="ECO:0000256" key="1">
    <source>
        <dbReference type="ARBA" id="ARBA00022691"/>
    </source>
</evidence>
<dbReference type="GO" id="GO:0016829">
    <property type="term" value="F:lyase activity"/>
    <property type="evidence" value="ECO:0007669"/>
    <property type="project" value="UniProtKB-KW"/>
</dbReference>
<feature type="domain" description="Radical SAM core" evidence="5">
    <location>
        <begin position="16"/>
        <end position="237"/>
    </location>
</feature>
<dbReference type="PANTHER" id="PTHR11228:SF27">
    <property type="entry name" value="GLYCYL-RADICAL ENZYME ACTIVATING ENZYME MJ1227-RELATED"/>
    <property type="match status" value="1"/>
</dbReference>
<evidence type="ECO:0000313" key="6">
    <source>
        <dbReference type="EMBL" id="SCZ80797.1"/>
    </source>
</evidence>
<evidence type="ECO:0000256" key="4">
    <source>
        <dbReference type="ARBA" id="ARBA00023014"/>
    </source>
</evidence>
<evidence type="ECO:0000259" key="5">
    <source>
        <dbReference type="PROSITE" id="PS51918"/>
    </source>
</evidence>
<keyword evidence="6" id="KW-0456">Lyase</keyword>
<proteinExistence type="predicted"/>
<sequence length="237" mass="25794">METLEIGGLIKTTLIDFPGEVATVLFTTGCNFNCPYCHNRPLILPAAQTLTKGSVMAHLEKRAGLCDGVVISGGEPTLQPGLEAAVKEIRRLGYKVKLDTNGTRPDVLERLLSRGLLDYVAMDVKSSPERHKHVTGGSARDRSAVEQSIALLMASPVAHEFRTTVAFPLHDYEEVKKIGESLLGAKRWVLQAYKPAPAVPAQAGLQAPPMGTLEAWKTQLEQELEIPGLQIELRTGY</sequence>
<name>A0A1G5S3S9_9FIRM</name>
<dbReference type="Gene3D" id="3.20.20.70">
    <property type="entry name" value="Aldolase class I"/>
    <property type="match status" value="1"/>
</dbReference>
<keyword evidence="6" id="KW-0670">Pyruvate</keyword>
<dbReference type="AlphaFoldDB" id="A0A1G5S3S9"/>
<dbReference type="OrthoDB" id="9782387at2"/>
<dbReference type="InterPro" id="IPR007197">
    <property type="entry name" value="rSAM"/>
</dbReference>
<dbReference type="CDD" id="cd01335">
    <property type="entry name" value="Radical_SAM"/>
    <property type="match status" value="1"/>
</dbReference>
<organism evidence="6 7">
    <name type="scientific">Acidaminobacter hydrogenoformans DSM 2784</name>
    <dbReference type="NCBI Taxonomy" id="1120920"/>
    <lineage>
        <taxon>Bacteria</taxon>
        <taxon>Bacillati</taxon>
        <taxon>Bacillota</taxon>
        <taxon>Clostridia</taxon>
        <taxon>Peptostreptococcales</taxon>
        <taxon>Acidaminobacteraceae</taxon>
        <taxon>Acidaminobacter</taxon>
    </lineage>
</organism>
<gene>
    <name evidence="6" type="ORF">SAMN03080599_02453</name>
</gene>